<feature type="modified residue" description="4-aspartylphosphate" evidence="1">
    <location>
        <position position="55"/>
    </location>
</feature>
<name>A0ABS9BJ92_9BACT</name>
<feature type="domain" description="Response regulatory" evidence="2">
    <location>
        <begin position="2"/>
        <end position="115"/>
    </location>
</feature>
<dbReference type="SUPFAM" id="SSF52172">
    <property type="entry name" value="CheY-like"/>
    <property type="match status" value="1"/>
</dbReference>
<dbReference type="Pfam" id="PF00072">
    <property type="entry name" value="Response_reg"/>
    <property type="match status" value="1"/>
</dbReference>
<organism evidence="4 5">
    <name type="scientific">Flavihumibacter fluminis</name>
    <dbReference type="NCBI Taxonomy" id="2909236"/>
    <lineage>
        <taxon>Bacteria</taxon>
        <taxon>Pseudomonadati</taxon>
        <taxon>Bacteroidota</taxon>
        <taxon>Chitinophagia</taxon>
        <taxon>Chitinophagales</taxon>
        <taxon>Chitinophagaceae</taxon>
        <taxon>Flavihumibacter</taxon>
    </lineage>
</organism>
<feature type="domain" description="HTH LytTR-type" evidence="3">
    <location>
        <begin position="132"/>
        <end position="240"/>
    </location>
</feature>
<dbReference type="InterPro" id="IPR001789">
    <property type="entry name" value="Sig_transdc_resp-reg_receiver"/>
</dbReference>
<evidence type="ECO:0000313" key="4">
    <source>
        <dbReference type="EMBL" id="MCF1715768.1"/>
    </source>
</evidence>
<dbReference type="Pfam" id="PF04397">
    <property type="entry name" value="LytTR"/>
    <property type="match status" value="1"/>
</dbReference>
<keyword evidence="5" id="KW-1185">Reference proteome</keyword>
<dbReference type="Gene3D" id="3.40.50.2300">
    <property type="match status" value="1"/>
</dbReference>
<protein>
    <submittedName>
        <fullName evidence="4">LytTR family DNA-binding domain-containing protein</fullName>
    </submittedName>
</protein>
<dbReference type="GO" id="GO:0003677">
    <property type="term" value="F:DNA binding"/>
    <property type="evidence" value="ECO:0007669"/>
    <property type="project" value="UniProtKB-KW"/>
</dbReference>
<dbReference type="InterPro" id="IPR007492">
    <property type="entry name" value="LytTR_DNA-bd_dom"/>
</dbReference>
<dbReference type="EMBL" id="JAKEVY010000003">
    <property type="protein sequence ID" value="MCF1715768.1"/>
    <property type="molecule type" value="Genomic_DNA"/>
</dbReference>
<evidence type="ECO:0000313" key="5">
    <source>
        <dbReference type="Proteomes" id="UP001200145"/>
    </source>
</evidence>
<evidence type="ECO:0000259" key="2">
    <source>
        <dbReference type="PROSITE" id="PS50110"/>
    </source>
</evidence>
<dbReference type="SMART" id="SM00448">
    <property type="entry name" value="REC"/>
    <property type="match status" value="1"/>
</dbReference>
<dbReference type="PROSITE" id="PS50110">
    <property type="entry name" value="RESPONSE_REGULATORY"/>
    <property type="match status" value="1"/>
</dbReference>
<comment type="caution">
    <text evidence="4">The sequence shown here is derived from an EMBL/GenBank/DDBJ whole genome shotgun (WGS) entry which is preliminary data.</text>
</comment>
<dbReference type="InterPro" id="IPR011006">
    <property type="entry name" value="CheY-like_superfamily"/>
</dbReference>
<keyword evidence="1" id="KW-0597">Phosphoprotein</keyword>
<dbReference type="SMART" id="SM00850">
    <property type="entry name" value="LytTR"/>
    <property type="match status" value="1"/>
</dbReference>
<proteinExistence type="predicted"/>
<dbReference type="RefSeq" id="WP_234866717.1">
    <property type="nucleotide sequence ID" value="NZ_JAKEVY010000003.1"/>
</dbReference>
<dbReference type="Proteomes" id="UP001200145">
    <property type="component" value="Unassembled WGS sequence"/>
</dbReference>
<evidence type="ECO:0000259" key="3">
    <source>
        <dbReference type="PROSITE" id="PS50930"/>
    </source>
</evidence>
<dbReference type="PROSITE" id="PS50930">
    <property type="entry name" value="HTH_LYTTR"/>
    <property type="match status" value="1"/>
</dbReference>
<dbReference type="Gene3D" id="2.40.50.1020">
    <property type="entry name" value="LytTr DNA-binding domain"/>
    <property type="match status" value="1"/>
</dbReference>
<sequence length="240" mass="27234">MRTLIVEDEPLAAERLTVLLQQLRPSAVVAAVTDSISETIQWLNENPSPDLILMDIQLSDGPSFEIFRTIKSECPIILTTAFDSYAMDAFKLMSIDYLLKPVTKSALKQALDKLDLLSGKNTILPKTYKSRFLARIGSRSFFIDTTDIAYFSADNKIVYLNAHDGTRYIVDYTLESLELVLDPRQFFRLNRSIIVQASAIQHIKPYINSRLKLNVKAGSNLDELIVSRERVPAFREWAES</sequence>
<reference evidence="4 5" key="1">
    <citation type="submission" date="2022-01" db="EMBL/GenBank/DDBJ databases">
        <title>Flavihumibacter sp. nov., isolated from sediment of a river.</title>
        <authorList>
            <person name="Liu H."/>
        </authorList>
    </citation>
    <scope>NUCLEOTIDE SEQUENCE [LARGE SCALE GENOMIC DNA]</scope>
    <source>
        <strain evidence="4 5">RY-1</strain>
    </source>
</reference>
<dbReference type="PANTHER" id="PTHR37299:SF1">
    <property type="entry name" value="STAGE 0 SPORULATION PROTEIN A HOMOLOG"/>
    <property type="match status" value="1"/>
</dbReference>
<accession>A0ABS9BJ92</accession>
<evidence type="ECO:0000256" key="1">
    <source>
        <dbReference type="PROSITE-ProRule" id="PRU00169"/>
    </source>
</evidence>
<dbReference type="InterPro" id="IPR046947">
    <property type="entry name" value="LytR-like"/>
</dbReference>
<keyword evidence="4" id="KW-0238">DNA-binding</keyword>
<dbReference type="PANTHER" id="PTHR37299">
    <property type="entry name" value="TRANSCRIPTIONAL REGULATOR-RELATED"/>
    <property type="match status" value="1"/>
</dbReference>
<gene>
    <name evidence="4" type="ORF">L0U88_14105</name>
</gene>